<proteinExistence type="predicted"/>
<evidence type="ECO:0008006" key="4">
    <source>
        <dbReference type="Google" id="ProtNLM"/>
    </source>
</evidence>
<organism evidence="2 3">
    <name type="scientific">Karstenula rhodostoma CBS 690.94</name>
    <dbReference type="NCBI Taxonomy" id="1392251"/>
    <lineage>
        <taxon>Eukaryota</taxon>
        <taxon>Fungi</taxon>
        <taxon>Dikarya</taxon>
        <taxon>Ascomycota</taxon>
        <taxon>Pezizomycotina</taxon>
        <taxon>Dothideomycetes</taxon>
        <taxon>Pleosporomycetidae</taxon>
        <taxon>Pleosporales</taxon>
        <taxon>Massarineae</taxon>
        <taxon>Didymosphaeriaceae</taxon>
        <taxon>Karstenula</taxon>
    </lineage>
</organism>
<evidence type="ECO:0000313" key="3">
    <source>
        <dbReference type="Proteomes" id="UP000799764"/>
    </source>
</evidence>
<dbReference type="EMBL" id="MU001500">
    <property type="protein sequence ID" value="KAF2444646.1"/>
    <property type="molecule type" value="Genomic_DNA"/>
</dbReference>
<protein>
    <recommendedName>
        <fullName evidence="4">Lysine-specific metallo-endopeptidase domain-containing protein</fullName>
    </recommendedName>
</protein>
<sequence length="389" mass="44173">MLPRLIYPALLLSFLASFSLVEGWKIDQSCRKAGIYDEVNEALQLAFRMAQSGMDALERSQVWDPKDPPNAERLANDWDEVPPRPSELQDLIKNLFAHDDIINESQDLPDVPQHRLEPYKQTLKKIKLGRAYKTFRGILKGIRDPGSLDDVDWDDAIIYCDGSRYQWKNGLWAYDKENRIKRGLHKKQCFSPLDKLTTLAETYASASRDDGNLAPSTIQLCRPLIKAVQQSQKTKNSYLGYKWRNIKSSIEKSAAGKFRQIDIMGNSLPVVLLHEMTHTTPGVVRDDVKVADGGIFGISKGAAYGWENIRRLAKKLPYVDKGENTACDNNADSLAYFALGCKLMSDSDNPFIITDEGILDPLDQAVGWTPNSWKRRWQRQAFRYLDTLS</sequence>
<dbReference type="OrthoDB" id="4507347at2759"/>
<dbReference type="Proteomes" id="UP000799764">
    <property type="component" value="Unassembled WGS sequence"/>
</dbReference>
<name>A0A9P4PI82_9PLEO</name>
<keyword evidence="1" id="KW-0732">Signal</keyword>
<feature type="signal peptide" evidence="1">
    <location>
        <begin position="1"/>
        <end position="23"/>
    </location>
</feature>
<gene>
    <name evidence="2" type="ORF">P171DRAFT_431448</name>
</gene>
<dbReference type="InterPro" id="IPR024079">
    <property type="entry name" value="MetalloPept_cat_dom_sf"/>
</dbReference>
<evidence type="ECO:0000256" key="1">
    <source>
        <dbReference type="SAM" id="SignalP"/>
    </source>
</evidence>
<accession>A0A9P4PI82</accession>
<evidence type="ECO:0000313" key="2">
    <source>
        <dbReference type="EMBL" id="KAF2444646.1"/>
    </source>
</evidence>
<keyword evidence="3" id="KW-1185">Reference proteome</keyword>
<dbReference type="AlphaFoldDB" id="A0A9P4PI82"/>
<dbReference type="Gene3D" id="3.40.390.10">
    <property type="entry name" value="Collagenase (Catalytic Domain)"/>
    <property type="match status" value="1"/>
</dbReference>
<reference evidence="2" key="1">
    <citation type="journal article" date="2020" name="Stud. Mycol.">
        <title>101 Dothideomycetes genomes: a test case for predicting lifestyles and emergence of pathogens.</title>
        <authorList>
            <person name="Haridas S."/>
            <person name="Albert R."/>
            <person name="Binder M."/>
            <person name="Bloem J."/>
            <person name="Labutti K."/>
            <person name="Salamov A."/>
            <person name="Andreopoulos B."/>
            <person name="Baker S."/>
            <person name="Barry K."/>
            <person name="Bills G."/>
            <person name="Bluhm B."/>
            <person name="Cannon C."/>
            <person name="Castanera R."/>
            <person name="Culley D."/>
            <person name="Daum C."/>
            <person name="Ezra D."/>
            <person name="Gonzalez J."/>
            <person name="Henrissat B."/>
            <person name="Kuo A."/>
            <person name="Liang C."/>
            <person name="Lipzen A."/>
            <person name="Lutzoni F."/>
            <person name="Magnuson J."/>
            <person name="Mondo S."/>
            <person name="Nolan M."/>
            <person name="Ohm R."/>
            <person name="Pangilinan J."/>
            <person name="Park H.-J."/>
            <person name="Ramirez L."/>
            <person name="Alfaro M."/>
            <person name="Sun H."/>
            <person name="Tritt A."/>
            <person name="Yoshinaga Y."/>
            <person name="Zwiers L.-H."/>
            <person name="Turgeon B."/>
            <person name="Goodwin S."/>
            <person name="Spatafora J."/>
            <person name="Crous P."/>
            <person name="Grigoriev I."/>
        </authorList>
    </citation>
    <scope>NUCLEOTIDE SEQUENCE</scope>
    <source>
        <strain evidence="2">CBS 690.94</strain>
    </source>
</reference>
<dbReference type="GO" id="GO:0008237">
    <property type="term" value="F:metallopeptidase activity"/>
    <property type="evidence" value="ECO:0007669"/>
    <property type="project" value="InterPro"/>
</dbReference>
<comment type="caution">
    <text evidence="2">The sequence shown here is derived from an EMBL/GenBank/DDBJ whole genome shotgun (WGS) entry which is preliminary data.</text>
</comment>
<feature type="chain" id="PRO_5040189435" description="Lysine-specific metallo-endopeptidase domain-containing protein" evidence="1">
    <location>
        <begin position="24"/>
        <end position="389"/>
    </location>
</feature>